<comment type="caution">
    <text evidence="1">The sequence shown here is derived from an EMBL/GenBank/DDBJ whole genome shotgun (WGS) entry which is preliminary data.</text>
</comment>
<keyword evidence="2" id="KW-1185">Reference proteome</keyword>
<protein>
    <submittedName>
        <fullName evidence="1">Uncharacterized protein</fullName>
    </submittedName>
</protein>
<gene>
    <name evidence="1" type="ORF">T05_8189</name>
</gene>
<name>A0A0V0TY68_9BILA</name>
<sequence length="129" mass="15382">MIINDIEILNYTHSEISRLKKKTADSNFCLRGKEKKGQINQMRRDLMLHIHETVELKFSSTITEHWPCCCHLLFYSSFHSSLRLFLVKVGKKLCRYCRMLLSLLIQKYPWHTNENFKSKLIIILYLTFG</sequence>
<evidence type="ECO:0000313" key="2">
    <source>
        <dbReference type="Proteomes" id="UP000055048"/>
    </source>
</evidence>
<reference evidence="1 2" key="1">
    <citation type="submission" date="2015-01" db="EMBL/GenBank/DDBJ databases">
        <title>Evolution of Trichinella species and genotypes.</title>
        <authorList>
            <person name="Korhonen P.K."/>
            <person name="Edoardo P."/>
            <person name="Giuseppe L.R."/>
            <person name="Gasser R.B."/>
        </authorList>
    </citation>
    <scope>NUCLEOTIDE SEQUENCE [LARGE SCALE GENOMIC DNA]</scope>
    <source>
        <strain evidence="1">ISS417</strain>
    </source>
</reference>
<dbReference type="AlphaFoldDB" id="A0A0V0TY68"/>
<proteinExistence type="predicted"/>
<dbReference type="EMBL" id="JYDJ01000106">
    <property type="protein sequence ID" value="KRX43969.1"/>
    <property type="molecule type" value="Genomic_DNA"/>
</dbReference>
<dbReference type="Proteomes" id="UP000055048">
    <property type="component" value="Unassembled WGS sequence"/>
</dbReference>
<organism evidence="1 2">
    <name type="scientific">Trichinella murrelli</name>
    <dbReference type="NCBI Taxonomy" id="144512"/>
    <lineage>
        <taxon>Eukaryota</taxon>
        <taxon>Metazoa</taxon>
        <taxon>Ecdysozoa</taxon>
        <taxon>Nematoda</taxon>
        <taxon>Enoplea</taxon>
        <taxon>Dorylaimia</taxon>
        <taxon>Trichinellida</taxon>
        <taxon>Trichinellidae</taxon>
        <taxon>Trichinella</taxon>
    </lineage>
</organism>
<evidence type="ECO:0000313" key="1">
    <source>
        <dbReference type="EMBL" id="KRX43969.1"/>
    </source>
</evidence>
<accession>A0A0V0TY68</accession>